<proteinExistence type="predicted"/>
<evidence type="ECO:0008006" key="5">
    <source>
        <dbReference type="Google" id="ProtNLM"/>
    </source>
</evidence>
<evidence type="ECO:0000256" key="2">
    <source>
        <dbReference type="SAM" id="Phobius"/>
    </source>
</evidence>
<sequence>MKQDLIKLFKKEREEQSFELKKGHEARFLSKLDEALPVEKKSLWNIWKVAASIVVLLGLGMIGYLQFFNTEDIPTTIVDKGGPIEKDNTFSFGDLSPDLKKVENYYVANINMELSKLDVSAANKELVDSFMERLTELNSEYENLNSELNELGPNDQTISALIENLQLRLQLLQKLKKKLNQLKSSKNEQITENSI</sequence>
<feature type="coiled-coil region" evidence="1">
    <location>
        <begin position="127"/>
        <end position="192"/>
    </location>
</feature>
<keyword evidence="1" id="KW-0175">Coiled coil</keyword>
<evidence type="ECO:0000313" key="3">
    <source>
        <dbReference type="EMBL" id="MEE1977655.1"/>
    </source>
</evidence>
<protein>
    <recommendedName>
        <fullName evidence="5">Anti-sigma factor</fullName>
    </recommendedName>
</protein>
<evidence type="ECO:0000256" key="1">
    <source>
        <dbReference type="SAM" id="Coils"/>
    </source>
</evidence>
<feature type="transmembrane region" description="Helical" evidence="2">
    <location>
        <begin position="46"/>
        <end position="67"/>
    </location>
</feature>
<evidence type="ECO:0000313" key="4">
    <source>
        <dbReference type="Proteomes" id="UP001356308"/>
    </source>
</evidence>
<dbReference type="EMBL" id="JAZDDG010000008">
    <property type="protein sequence ID" value="MEE1977655.1"/>
    <property type="molecule type" value="Genomic_DNA"/>
</dbReference>
<organism evidence="3 4">
    <name type="scientific">Maribacter cobaltidurans</name>
    <dbReference type="NCBI Taxonomy" id="1178778"/>
    <lineage>
        <taxon>Bacteria</taxon>
        <taxon>Pseudomonadati</taxon>
        <taxon>Bacteroidota</taxon>
        <taxon>Flavobacteriia</taxon>
        <taxon>Flavobacteriales</taxon>
        <taxon>Flavobacteriaceae</taxon>
        <taxon>Maribacter</taxon>
    </lineage>
</organism>
<gene>
    <name evidence="3" type="ORF">V1I91_16370</name>
</gene>
<comment type="caution">
    <text evidence="3">The sequence shown here is derived from an EMBL/GenBank/DDBJ whole genome shotgun (WGS) entry which is preliminary data.</text>
</comment>
<accession>A0ABU7IXQ0</accession>
<dbReference type="Proteomes" id="UP001356308">
    <property type="component" value="Unassembled WGS sequence"/>
</dbReference>
<keyword evidence="2" id="KW-0812">Transmembrane</keyword>
<dbReference type="RefSeq" id="WP_272652338.1">
    <property type="nucleotide sequence ID" value="NZ_JAZDDG010000008.1"/>
</dbReference>
<reference evidence="3 4" key="1">
    <citation type="submission" date="2024-01" db="EMBL/GenBank/DDBJ databases">
        <title>Maribacter spp. originated from different algae showed divergent polysaccharides utilization ability.</title>
        <authorList>
            <person name="Wang H."/>
            <person name="Wu Y."/>
        </authorList>
    </citation>
    <scope>NUCLEOTIDE SEQUENCE [LARGE SCALE GENOMIC DNA]</scope>
    <source>
        <strain evidence="3 4">PR1</strain>
    </source>
</reference>
<keyword evidence="4" id="KW-1185">Reference proteome</keyword>
<keyword evidence="2" id="KW-1133">Transmembrane helix</keyword>
<keyword evidence="2" id="KW-0472">Membrane</keyword>
<name>A0ABU7IXQ0_9FLAO</name>